<feature type="region of interest" description="Disordered" evidence="1">
    <location>
        <begin position="1"/>
        <end position="20"/>
    </location>
</feature>
<reference evidence="2" key="1">
    <citation type="submission" date="2010-03" db="EMBL/GenBank/DDBJ databases">
        <title>Annotation of Blastomyces dermatitidis strain ATCC 18188.</title>
        <authorList>
            <consortium name="The Broad Institute Genome Sequencing Platform"/>
            <consortium name="Broad Institute Genome Sequencing Center for Infectious Disease."/>
            <person name="Cuomo C."/>
            <person name="Klein B."/>
            <person name="Sullivan T."/>
            <person name="Heitman J."/>
            <person name="Young S."/>
            <person name="Zeng Q."/>
            <person name="Gargeya S."/>
            <person name="Alvarado L."/>
            <person name="Berlin A.M."/>
            <person name="Chapman S.B."/>
            <person name="Chen Z."/>
            <person name="Freedman E."/>
            <person name="Gellesch M."/>
            <person name="Goldberg J."/>
            <person name="Griggs A."/>
            <person name="Gujja S."/>
            <person name="Heilman E."/>
            <person name="Heiman D."/>
            <person name="Howarth C."/>
            <person name="Mehta T."/>
            <person name="Neiman D."/>
            <person name="Pearson M."/>
            <person name="Roberts A."/>
            <person name="Saif S."/>
            <person name="Shea T."/>
            <person name="Shenoy N."/>
            <person name="Sisk P."/>
            <person name="Stolte C."/>
            <person name="Sykes S."/>
            <person name="White J."/>
            <person name="Yandava C."/>
            <person name="Haas B."/>
            <person name="Nusbaum C."/>
            <person name="Birren B."/>
        </authorList>
    </citation>
    <scope>NUCLEOTIDE SEQUENCE</scope>
    <source>
        <strain evidence="2">ATCC 18188</strain>
    </source>
</reference>
<evidence type="ECO:0000313" key="2">
    <source>
        <dbReference type="EMBL" id="KMW68106.1"/>
    </source>
</evidence>
<dbReference type="EMBL" id="GG749448">
    <property type="protein sequence ID" value="KMW68106.1"/>
    <property type="molecule type" value="Genomic_DNA"/>
</dbReference>
<accession>A0A0J9EQ32</accession>
<dbReference type="Proteomes" id="UP000007802">
    <property type="component" value="Unassembled WGS sequence"/>
</dbReference>
<organism evidence="2">
    <name type="scientific">Ajellomyces dermatitidis (strain ATCC 18188 / CBS 674.68)</name>
    <name type="common">Blastomyces dermatitidis</name>
    <dbReference type="NCBI Taxonomy" id="653446"/>
    <lineage>
        <taxon>Eukaryota</taxon>
        <taxon>Fungi</taxon>
        <taxon>Dikarya</taxon>
        <taxon>Ascomycota</taxon>
        <taxon>Pezizomycotina</taxon>
        <taxon>Eurotiomycetes</taxon>
        <taxon>Eurotiomycetidae</taxon>
        <taxon>Onygenales</taxon>
        <taxon>Ajellomycetaceae</taxon>
        <taxon>Blastomyces</taxon>
    </lineage>
</organism>
<name>A0A0J9EQ32_AJEDA</name>
<sequence>MSQVTVTGHAEGHQSTKRRAIVDVPLSNSKSCCCRGRSPFSSRRSMVRLVHPRNRYQKPYFNRG</sequence>
<proteinExistence type="predicted"/>
<protein>
    <submittedName>
        <fullName evidence="2">Uncharacterized protein</fullName>
    </submittedName>
</protein>
<dbReference type="AlphaFoldDB" id="A0A0J9EQ32"/>
<evidence type="ECO:0000256" key="1">
    <source>
        <dbReference type="SAM" id="MobiDB-lite"/>
    </source>
</evidence>
<gene>
    <name evidence="2" type="ORF">BDDG_12582</name>
</gene>